<dbReference type="WBParaSite" id="ALUE_0001267901-mRNA-1">
    <property type="protein sequence ID" value="ALUE_0001267901-mRNA-1"/>
    <property type="gene ID" value="ALUE_0001267901"/>
</dbReference>
<evidence type="ECO:0000313" key="3">
    <source>
        <dbReference type="WBParaSite" id="ALUE_0001267901-mRNA-1"/>
    </source>
</evidence>
<sequence length="147" mass="17297">MRRTDAFYRIVTMRQRQKQEKLASGQIQRRARAQSSANTTRRIEVPDFLEPGPVMPGSRGQVASHPYDCMTMTCLCPYFRGHIEGNHCVLENNQILSMAFRKEYRTLSEEERNRYHNAMRGLKLSGEYDRLCNEHLSENILRKFNVR</sequence>
<dbReference type="Proteomes" id="UP000036681">
    <property type="component" value="Unplaced"/>
</dbReference>
<dbReference type="InterPro" id="IPR008922">
    <property type="entry name" value="Di-copper_centre_dom_sf"/>
</dbReference>
<dbReference type="SUPFAM" id="SSF48056">
    <property type="entry name" value="Di-copper centre-containing domain"/>
    <property type="match status" value="1"/>
</dbReference>
<organism evidence="2 3">
    <name type="scientific">Ascaris lumbricoides</name>
    <name type="common">Giant roundworm</name>
    <dbReference type="NCBI Taxonomy" id="6252"/>
    <lineage>
        <taxon>Eukaryota</taxon>
        <taxon>Metazoa</taxon>
        <taxon>Ecdysozoa</taxon>
        <taxon>Nematoda</taxon>
        <taxon>Chromadorea</taxon>
        <taxon>Rhabditida</taxon>
        <taxon>Spirurina</taxon>
        <taxon>Ascaridomorpha</taxon>
        <taxon>Ascaridoidea</taxon>
        <taxon>Ascarididae</taxon>
        <taxon>Ascaris</taxon>
    </lineage>
</organism>
<evidence type="ECO:0000256" key="1">
    <source>
        <dbReference type="SAM" id="MobiDB-lite"/>
    </source>
</evidence>
<feature type="region of interest" description="Disordered" evidence="1">
    <location>
        <begin position="19"/>
        <end position="42"/>
    </location>
</feature>
<dbReference type="Gene3D" id="1.10.1280.10">
    <property type="entry name" value="Di-copper center containing domain from catechol oxidase"/>
    <property type="match status" value="1"/>
</dbReference>
<dbReference type="AlphaFoldDB" id="A0A0M3I6I9"/>
<proteinExistence type="predicted"/>
<accession>A0A0M3I6I9</accession>
<evidence type="ECO:0000313" key="2">
    <source>
        <dbReference type="Proteomes" id="UP000036681"/>
    </source>
</evidence>
<keyword evidence="2" id="KW-1185">Reference proteome</keyword>
<reference evidence="3" key="1">
    <citation type="submission" date="2017-02" db="UniProtKB">
        <authorList>
            <consortium name="WormBaseParasite"/>
        </authorList>
    </citation>
    <scope>IDENTIFICATION</scope>
</reference>
<protein>
    <submittedName>
        <fullName evidence="3">Uncharacterized protein</fullName>
    </submittedName>
</protein>
<name>A0A0M3I6I9_ASCLU</name>